<reference evidence="13 14" key="1">
    <citation type="journal article" date="2023" name="Arcadia Sci">
        <title>De novo assembly of a long-read Amblyomma americanum tick genome.</title>
        <authorList>
            <person name="Chou S."/>
            <person name="Poskanzer K.E."/>
            <person name="Rollins M."/>
            <person name="Thuy-Boun P.S."/>
        </authorList>
    </citation>
    <scope>NUCLEOTIDE SEQUENCE [LARGE SCALE GENOMIC DNA]</scope>
    <source>
        <strain evidence="13">F_SG_1</strain>
        <tissue evidence="13">Salivary glands</tissue>
    </source>
</reference>
<organism evidence="13 14">
    <name type="scientific">Amblyomma americanum</name>
    <name type="common">Lone star tick</name>
    <dbReference type="NCBI Taxonomy" id="6943"/>
    <lineage>
        <taxon>Eukaryota</taxon>
        <taxon>Metazoa</taxon>
        <taxon>Ecdysozoa</taxon>
        <taxon>Arthropoda</taxon>
        <taxon>Chelicerata</taxon>
        <taxon>Arachnida</taxon>
        <taxon>Acari</taxon>
        <taxon>Parasitiformes</taxon>
        <taxon>Ixodida</taxon>
        <taxon>Ixodoidea</taxon>
        <taxon>Ixodidae</taxon>
        <taxon>Amblyomminae</taxon>
        <taxon>Amblyomma</taxon>
    </lineage>
</organism>
<dbReference type="PROSITE" id="PS51916">
    <property type="entry name" value="DEUBAD"/>
    <property type="match status" value="1"/>
</dbReference>
<evidence type="ECO:0000256" key="9">
    <source>
        <dbReference type="ARBA" id="ARBA00023242"/>
    </source>
</evidence>
<dbReference type="EMBL" id="JARKHS020010867">
    <property type="protein sequence ID" value="KAK8778325.1"/>
    <property type="molecule type" value="Genomic_DNA"/>
</dbReference>
<dbReference type="GO" id="GO:0045944">
    <property type="term" value="P:positive regulation of transcription by RNA polymerase II"/>
    <property type="evidence" value="ECO:0007669"/>
    <property type="project" value="TreeGrafter"/>
</dbReference>
<dbReference type="InterPro" id="IPR024811">
    <property type="entry name" value="ASX/ASX-like"/>
</dbReference>
<keyword evidence="4" id="KW-0479">Metal-binding</keyword>
<comment type="caution">
    <text evidence="13">The sequence shown here is derived from an EMBL/GenBank/DDBJ whole genome shotgun (WGS) entry which is preliminary data.</text>
</comment>
<dbReference type="GO" id="GO:0003677">
    <property type="term" value="F:DNA binding"/>
    <property type="evidence" value="ECO:0007669"/>
    <property type="project" value="InterPro"/>
</dbReference>
<dbReference type="Pfam" id="PF05066">
    <property type="entry name" value="HARE-HTH"/>
    <property type="match status" value="1"/>
</dbReference>
<keyword evidence="7" id="KW-0805">Transcription regulation</keyword>
<keyword evidence="6" id="KW-0862">Zinc</keyword>
<keyword evidence="9" id="KW-0539">Nucleus</keyword>
<dbReference type="GO" id="GO:0035517">
    <property type="term" value="C:PR-DUB complex"/>
    <property type="evidence" value="ECO:0007669"/>
    <property type="project" value="TreeGrafter"/>
</dbReference>
<evidence type="ECO:0000256" key="8">
    <source>
        <dbReference type="ARBA" id="ARBA00023163"/>
    </source>
</evidence>
<feature type="region of interest" description="Disordered" evidence="10">
    <location>
        <begin position="411"/>
        <end position="450"/>
    </location>
</feature>
<dbReference type="GO" id="GO:0003682">
    <property type="term" value="F:chromatin binding"/>
    <property type="evidence" value="ECO:0007669"/>
    <property type="project" value="TreeGrafter"/>
</dbReference>
<comment type="subcellular location">
    <subcellularLocation>
        <location evidence="1">Nucleus</location>
    </subcellularLocation>
</comment>
<proteinExistence type="inferred from homology"/>
<evidence type="ECO:0000256" key="10">
    <source>
        <dbReference type="SAM" id="MobiDB-lite"/>
    </source>
</evidence>
<dbReference type="InterPro" id="IPR026905">
    <property type="entry name" value="ASX-like_PHD"/>
</dbReference>
<keyword evidence="14" id="KW-1185">Reference proteome</keyword>
<dbReference type="GO" id="GO:0009887">
    <property type="term" value="P:animal organ morphogenesis"/>
    <property type="evidence" value="ECO:0007669"/>
    <property type="project" value="TreeGrafter"/>
</dbReference>
<evidence type="ECO:0000256" key="3">
    <source>
        <dbReference type="ARBA" id="ARBA00022491"/>
    </source>
</evidence>
<evidence type="ECO:0000313" key="14">
    <source>
        <dbReference type="Proteomes" id="UP001321473"/>
    </source>
</evidence>
<gene>
    <name evidence="13" type="ORF">V5799_020333</name>
</gene>
<evidence type="ECO:0000259" key="11">
    <source>
        <dbReference type="PROSITE" id="PS51913"/>
    </source>
</evidence>
<keyword evidence="3" id="KW-0678">Repressor</keyword>
<dbReference type="Pfam" id="PF13919">
    <property type="entry name" value="ASXH"/>
    <property type="match status" value="1"/>
</dbReference>
<protein>
    <recommendedName>
        <fullName evidence="15">Polycomb group protein ASXL2</fullName>
    </recommendedName>
</protein>
<evidence type="ECO:0000256" key="5">
    <source>
        <dbReference type="ARBA" id="ARBA00022771"/>
    </source>
</evidence>
<evidence type="ECO:0000256" key="1">
    <source>
        <dbReference type="ARBA" id="ARBA00004123"/>
    </source>
</evidence>
<feature type="region of interest" description="Disordered" evidence="10">
    <location>
        <begin position="538"/>
        <end position="563"/>
    </location>
</feature>
<dbReference type="GO" id="GO:0008270">
    <property type="term" value="F:zinc ion binding"/>
    <property type="evidence" value="ECO:0007669"/>
    <property type="project" value="UniProtKB-KW"/>
</dbReference>
<keyword evidence="8" id="KW-0804">Transcription</keyword>
<dbReference type="AlphaFoldDB" id="A0AAQ4EUP2"/>
<name>A0AAQ4EUP2_AMBAM</name>
<keyword evidence="5" id="KW-0863">Zinc-finger</keyword>
<dbReference type="Pfam" id="PF13922">
    <property type="entry name" value="PHD_3"/>
    <property type="match status" value="1"/>
</dbReference>
<evidence type="ECO:0000313" key="13">
    <source>
        <dbReference type="EMBL" id="KAK8778325.1"/>
    </source>
</evidence>
<evidence type="ECO:0000256" key="7">
    <source>
        <dbReference type="ARBA" id="ARBA00023015"/>
    </source>
</evidence>
<evidence type="ECO:0000256" key="4">
    <source>
        <dbReference type="ARBA" id="ARBA00022723"/>
    </source>
</evidence>
<evidence type="ECO:0008006" key="15">
    <source>
        <dbReference type="Google" id="ProtNLM"/>
    </source>
</evidence>
<feature type="compositionally biased region" description="Basic residues" evidence="10">
    <location>
        <begin position="413"/>
        <end position="423"/>
    </location>
</feature>
<dbReference type="InterPro" id="IPR028020">
    <property type="entry name" value="ASX_DEUBAD_dom"/>
</dbReference>
<dbReference type="Proteomes" id="UP001321473">
    <property type="component" value="Unassembled WGS sequence"/>
</dbReference>
<comment type="similarity">
    <text evidence="2">Belongs to the Asx family.</text>
</comment>
<evidence type="ECO:0000256" key="2">
    <source>
        <dbReference type="ARBA" id="ARBA00006391"/>
    </source>
</evidence>
<dbReference type="PROSITE" id="PS51913">
    <property type="entry name" value="HTH_HARE"/>
    <property type="match status" value="1"/>
</dbReference>
<feature type="domain" description="DEUBAD" evidence="12">
    <location>
        <begin position="282"/>
        <end position="389"/>
    </location>
</feature>
<accession>A0AAQ4EUP2</accession>
<dbReference type="InterPro" id="IPR007759">
    <property type="entry name" value="Asxl_HARE-HTH"/>
</dbReference>
<dbReference type="InterPro" id="IPR044867">
    <property type="entry name" value="DEUBAD_dom"/>
</dbReference>
<sequence length="943" mass="102466">MQQEPVRDRPVKKKKIRAWTEAARIVLELHPQTPMSHKEIFSEICTRGIKDASSPASLACLNAMLHAHSRGPEAIFYRLFGAASVFGLKVMSFDRRCASDIPGSAVSLEVDEDSGPEVEEPSALNFVRDRKKAKVLYVKLPSGYRMPKGMSMEVVANGETMPIIQQQQQQPIPNGICSVPLDREPLRHSIRQQRRPVCYTDEPTERRTLSPAVHAHRSSARVAAKCGAQQTGASSDRPQTTREILASLPGLGVKPHKRSSRKLSMTAQIAETRRGLVDLETPDSILVNTNIKDLLTRHTMASLPWSYQCRLASLLPAVDCWQDAGTVRLSSSALSNEFFARACQEWRERLADGELTHESQLRMRAEQDRATLDPWKGRHFEHVWGLRLPSEERVASLNLAAGVPLAAPLASRRAGRPLRRPHRPGNSTSPVSRNRCGHTVRSGSLKRSATAARVKDEPLAKRFKEGPANSALSATQQQQERLEVETASTTTQLALQQMSPVEADEGGERPAELVANVRNTCHLVLPTLEEEGEMVQEDAPSFTDSPCPRAEELPEPIPEELGGCGDISSTTVRMPEGPECVVPEPTELVSSREDEDGEPLSAEQLLLRVYDDKSEEASPPSEGYATVTEDAEDAVVLVEDDDAVAEVTVEDPSHETVPQPMDTITLAPEAATEVILSTDVPPAVGAEEEVVYVSSSPVEHHSLIVANEEEEEEEGHMSRDLVAANNMLLLQEERRDKCTADIMLEQDSVPDQVALEVVAEEEPALEAVAEVVEVEEVPLDFDMVEPSPPLVFQALVRPSSRSATPEPAMLIHGAQPLVVVSRPSSAPVTGPETALLRTAARKSLSCRDLLALQQQVSTVSHGTGGTAQQVCVSIDQGGGVALVPIVVSGNGRRRGHGEGGAGCDETDVCACSLRPMAVCRKCGAFCHDGCIGPSHLCVTCLIR</sequence>
<dbReference type="PANTHER" id="PTHR13578">
    <property type="entry name" value="ADDITIONAL SEX COMBS LIKE PROTEIN ASXL"/>
    <property type="match status" value="1"/>
</dbReference>
<feature type="domain" description="HTH HARE-type" evidence="11">
    <location>
        <begin position="17"/>
        <end position="91"/>
    </location>
</feature>
<dbReference type="PANTHER" id="PTHR13578:SF20">
    <property type="entry name" value="POLYCOMB PROTEIN ASX"/>
    <property type="match status" value="1"/>
</dbReference>
<evidence type="ECO:0000256" key="6">
    <source>
        <dbReference type="ARBA" id="ARBA00022833"/>
    </source>
</evidence>
<evidence type="ECO:0000259" key="12">
    <source>
        <dbReference type="PROSITE" id="PS51916"/>
    </source>
</evidence>